<evidence type="ECO:0000256" key="3">
    <source>
        <dbReference type="ARBA" id="ARBA00022519"/>
    </source>
</evidence>
<dbReference type="CDD" id="cd07398">
    <property type="entry name" value="MPP_YbbF-LpxH"/>
    <property type="match status" value="1"/>
</dbReference>
<comment type="function">
    <text evidence="10">Hydrolyzes the pyrophosphate bond of UDP-2,3-diacylglucosamine to yield 2,3-diacylglucosamine 1-phosphate (lipid X) and UMP by catalyzing the attack of water at the alpha-P atom. Involved in the biosynthesis of lipid A, a phosphorylated glycolipid that anchors the lipopolysaccharide to the outer membrane of the cell.</text>
</comment>
<dbReference type="GO" id="GO:0019897">
    <property type="term" value="C:extrinsic component of plasma membrane"/>
    <property type="evidence" value="ECO:0007669"/>
    <property type="project" value="UniProtKB-UniRule"/>
</dbReference>
<evidence type="ECO:0000256" key="7">
    <source>
        <dbReference type="ARBA" id="ARBA00023098"/>
    </source>
</evidence>
<evidence type="ECO:0000256" key="6">
    <source>
        <dbReference type="ARBA" id="ARBA00022801"/>
    </source>
</evidence>
<keyword evidence="3 10" id="KW-0997">Cell inner membrane</keyword>
<dbReference type="RefSeq" id="WP_058440741.1">
    <property type="nucleotide sequence ID" value="NZ_CAAAHU010000007.1"/>
</dbReference>
<feature type="binding site" evidence="10">
    <location>
        <position position="42"/>
    </location>
    <ligand>
        <name>Mn(2+)</name>
        <dbReference type="ChEBI" id="CHEBI:29035"/>
        <label>1</label>
    </ligand>
</feature>
<keyword evidence="7 10" id="KW-0443">Lipid metabolism</keyword>
<keyword evidence="4 10" id="KW-0441">Lipid A biosynthesis</keyword>
<comment type="cofactor">
    <cofactor evidence="10">
        <name>Mn(2+)</name>
        <dbReference type="ChEBI" id="CHEBI:29035"/>
    </cofactor>
    <text evidence="10">Binds 2 Mn(2+) ions per subunit in a binuclear metal center.</text>
</comment>
<feature type="binding site" evidence="10">
    <location>
        <position position="210"/>
    </location>
    <ligand>
        <name>substrate</name>
    </ligand>
</feature>
<evidence type="ECO:0000256" key="4">
    <source>
        <dbReference type="ARBA" id="ARBA00022556"/>
    </source>
</evidence>
<dbReference type="PATRIC" id="fig|29422.6.peg.685"/>
<dbReference type="Pfam" id="PF00149">
    <property type="entry name" value="Metallophos"/>
    <property type="match status" value="1"/>
</dbReference>
<keyword evidence="13" id="KW-1185">Reference proteome</keyword>
<feature type="binding site" evidence="10">
    <location>
        <position position="210"/>
    </location>
    <ligand>
        <name>Mn(2+)</name>
        <dbReference type="ChEBI" id="CHEBI:29035"/>
        <label>2</label>
    </ligand>
</feature>
<evidence type="ECO:0000256" key="2">
    <source>
        <dbReference type="ARBA" id="ARBA00022516"/>
    </source>
</evidence>
<dbReference type="OrthoDB" id="9783283at2"/>
<evidence type="ECO:0000256" key="9">
    <source>
        <dbReference type="ARBA" id="ARBA00023211"/>
    </source>
</evidence>
<dbReference type="InterPro" id="IPR029052">
    <property type="entry name" value="Metallo-depent_PP-like"/>
</dbReference>
<name>A0A0W0STJ3_9GAMM</name>
<dbReference type="SUPFAM" id="SSF56300">
    <property type="entry name" value="Metallo-dependent phosphatases"/>
    <property type="match status" value="1"/>
</dbReference>
<proteinExistence type="inferred from homology"/>
<evidence type="ECO:0000256" key="10">
    <source>
        <dbReference type="HAMAP-Rule" id="MF_00575"/>
    </source>
</evidence>
<feature type="binding site" evidence="10">
    <location>
        <position position="11"/>
    </location>
    <ligand>
        <name>Mn(2+)</name>
        <dbReference type="ChEBI" id="CHEBI:29035"/>
        <label>1</label>
    </ligand>
</feature>
<organism evidence="12 13">
    <name type="scientific">Legionella brunensis</name>
    <dbReference type="NCBI Taxonomy" id="29422"/>
    <lineage>
        <taxon>Bacteria</taxon>
        <taxon>Pseudomonadati</taxon>
        <taxon>Pseudomonadota</taxon>
        <taxon>Gammaproteobacteria</taxon>
        <taxon>Legionellales</taxon>
        <taxon>Legionellaceae</taxon>
        <taxon>Legionella</taxon>
    </lineage>
</organism>
<dbReference type="Proteomes" id="UP000054742">
    <property type="component" value="Unassembled WGS sequence"/>
</dbReference>
<keyword evidence="8 10" id="KW-0472">Membrane</keyword>
<feature type="binding site" evidence="10">
    <location>
        <position position="80"/>
    </location>
    <ligand>
        <name>Mn(2+)</name>
        <dbReference type="ChEBI" id="CHEBI:29035"/>
        <label>2</label>
    </ligand>
</feature>
<dbReference type="InterPro" id="IPR010138">
    <property type="entry name" value="UDP-diacylglucosamine_Hdrlase"/>
</dbReference>
<dbReference type="GO" id="GO:0005737">
    <property type="term" value="C:cytoplasm"/>
    <property type="evidence" value="ECO:0007669"/>
    <property type="project" value="InterPro"/>
</dbReference>
<comment type="pathway">
    <text evidence="10">Glycolipid biosynthesis; lipid IV(A) biosynthesis; lipid IV(A) from (3R)-3-hydroxytetradecanoyl-[acyl-carrier-protein] and UDP-N-acetyl-alpha-D-glucosamine: step 4/6.</text>
</comment>
<dbReference type="Gene3D" id="3.60.21.10">
    <property type="match status" value="1"/>
</dbReference>
<dbReference type="STRING" id="29422.Lbru_0656"/>
<keyword evidence="2 10" id="KW-0444">Lipid biosynthesis</keyword>
<feature type="binding site" evidence="10">
    <location>
        <begin position="80"/>
        <end position="81"/>
    </location>
    <ligand>
        <name>substrate</name>
    </ligand>
</feature>
<keyword evidence="5 10" id="KW-0479">Metal-binding</keyword>
<dbReference type="EC" id="3.6.1.54" evidence="10"/>
<feature type="binding site" evidence="10">
    <location>
        <position position="176"/>
    </location>
    <ligand>
        <name>substrate</name>
    </ligand>
</feature>
<dbReference type="EMBL" id="LNXV01000004">
    <property type="protein sequence ID" value="KTC86715.1"/>
    <property type="molecule type" value="Genomic_DNA"/>
</dbReference>
<dbReference type="NCBIfam" id="TIGR01854">
    <property type="entry name" value="lipid_A_lpxH"/>
    <property type="match status" value="1"/>
</dbReference>
<dbReference type="UniPathway" id="UPA00359">
    <property type="reaction ID" value="UER00480"/>
</dbReference>
<feature type="binding site" evidence="10">
    <location>
        <position position="212"/>
    </location>
    <ligand>
        <name>Mn(2+)</name>
        <dbReference type="ChEBI" id="CHEBI:29035"/>
        <label>1</label>
    </ligand>
</feature>
<keyword evidence="1 10" id="KW-1003">Cell membrane</keyword>
<comment type="subcellular location">
    <subcellularLocation>
        <location evidence="10">Cell inner membrane</location>
        <topology evidence="10">Peripheral membrane protein</topology>
        <orientation evidence="10">Cytoplasmic side</orientation>
    </subcellularLocation>
</comment>
<feature type="binding site" evidence="10">
    <location>
        <position position="130"/>
    </location>
    <ligand>
        <name>Mn(2+)</name>
        <dbReference type="ChEBI" id="CHEBI:29035"/>
        <label>2</label>
    </ligand>
</feature>
<evidence type="ECO:0000313" key="12">
    <source>
        <dbReference type="EMBL" id="KTC86715.1"/>
    </source>
</evidence>
<dbReference type="InterPro" id="IPR043461">
    <property type="entry name" value="LpxH-like"/>
</dbReference>
<feature type="binding site" evidence="10">
    <location>
        <position position="179"/>
    </location>
    <ligand>
        <name>substrate</name>
    </ligand>
</feature>
<evidence type="ECO:0000313" key="13">
    <source>
        <dbReference type="Proteomes" id="UP000054742"/>
    </source>
</evidence>
<dbReference type="PANTHER" id="PTHR34990:SF1">
    <property type="entry name" value="UDP-2,3-DIACYLGLUCOSAMINE HYDROLASE"/>
    <property type="match status" value="1"/>
</dbReference>
<dbReference type="GO" id="GO:0030145">
    <property type="term" value="F:manganese ion binding"/>
    <property type="evidence" value="ECO:0007669"/>
    <property type="project" value="UniProtKB-UniRule"/>
</dbReference>
<evidence type="ECO:0000259" key="11">
    <source>
        <dbReference type="Pfam" id="PF00149"/>
    </source>
</evidence>
<dbReference type="HAMAP" id="MF_00575">
    <property type="entry name" value="LpxH"/>
    <property type="match status" value="1"/>
</dbReference>
<evidence type="ECO:0000256" key="5">
    <source>
        <dbReference type="ARBA" id="ARBA00022723"/>
    </source>
</evidence>
<feature type="binding site" evidence="10">
    <location>
        <position position="9"/>
    </location>
    <ligand>
        <name>Mn(2+)</name>
        <dbReference type="ChEBI" id="CHEBI:29035"/>
        <label>1</label>
    </ligand>
</feature>
<accession>A0A0W0STJ3</accession>
<feature type="binding site" evidence="10">
    <location>
        <position position="182"/>
    </location>
    <ligand>
        <name>substrate</name>
    </ligand>
</feature>
<dbReference type="GO" id="GO:0009245">
    <property type="term" value="P:lipid A biosynthetic process"/>
    <property type="evidence" value="ECO:0007669"/>
    <property type="project" value="UniProtKB-UniRule"/>
</dbReference>
<protein>
    <recommendedName>
        <fullName evidence="10">UDP-2,3-diacylglucosamine hydrolase</fullName>
        <ecNumber evidence="10">3.6.1.54</ecNumber>
    </recommendedName>
    <alternativeName>
        <fullName evidence="10">UDP-2,3-diacylglucosamine diphosphatase</fullName>
    </alternativeName>
</protein>
<sequence>MLDAVFISDLHLHPAEAEINARFNAFIDWAAAHTKAVYILGDFFHAWPGDDGLDAWSKTIAQRLAWLAQQKVLIYYLHGNRDFLLGKKFADLAGMTILSEPAILTFDSDIRPLSKHAAVELQKKSIMLAHGDRYCTLDKAHQRFRRLTRNRWFAKIFLCLPFSLRNKIVNKVRQHSQTNRTKTAIEMDVVVESMLQHMLKQHINILVHGHTHKPGLINYQYNNSIYQQYVLSDWDESPSLLCYDNTNGFNFIRPV</sequence>
<keyword evidence="6 10" id="KW-0378">Hydrolase</keyword>
<comment type="caution">
    <text evidence="12">The sequence shown here is derived from an EMBL/GenBank/DDBJ whole genome shotgun (WGS) entry which is preliminary data.</text>
</comment>
<comment type="similarity">
    <text evidence="10">Belongs to the LpxH family.</text>
</comment>
<reference evidence="12 13" key="1">
    <citation type="submission" date="2015-11" db="EMBL/GenBank/DDBJ databases">
        <title>Genomic analysis of 38 Legionella species identifies large and diverse effector repertoires.</title>
        <authorList>
            <person name="Burstein D."/>
            <person name="Amaro F."/>
            <person name="Zusman T."/>
            <person name="Lifshitz Z."/>
            <person name="Cohen O."/>
            <person name="Gilbert J.A."/>
            <person name="Pupko T."/>
            <person name="Shuman H.A."/>
            <person name="Segal G."/>
        </authorList>
    </citation>
    <scope>NUCLEOTIDE SEQUENCE [LARGE SCALE GENOMIC DNA]</scope>
    <source>
        <strain evidence="12 13">ATCC 43878</strain>
    </source>
</reference>
<evidence type="ECO:0000256" key="8">
    <source>
        <dbReference type="ARBA" id="ARBA00023136"/>
    </source>
</evidence>
<dbReference type="InterPro" id="IPR004843">
    <property type="entry name" value="Calcineurin-like_PHP"/>
</dbReference>
<dbReference type="GO" id="GO:0008758">
    <property type="term" value="F:UDP-2,3-diacylglucosamine hydrolase activity"/>
    <property type="evidence" value="ECO:0007669"/>
    <property type="project" value="UniProtKB-UniRule"/>
</dbReference>
<dbReference type="AlphaFoldDB" id="A0A0W0STJ3"/>
<gene>
    <name evidence="10 12" type="primary">lpxH</name>
    <name evidence="12" type="ORF">Lbru_0656</name>
</gene>
<evidence type="ECO:0000256" key="1">
    <source>
        <dbReference type="ARBA" id="ARBA00022475"/>
    </source>
</evidence>
<feature type="binding site" evidence="10">
    <location>
        <position position="42"/>
    </location>
    <ligand>
        <name>Mn(2+)</name>
        <dbReference type="ChEBI" id="CHEBI:29035"/>
        <label>2</label>
    </ligand>
</feature>
<comment type="catalytic activity">
    <reaction evidence="10">
        <text>UDP-2-N,3-O-bis[(3R)-3-hydroxytetradecanoyl]-alpha-D-glucosamine + H2O = 2-N,3-O-bis[(3R)-3-hydroxytetradecanoyl]-alpha-D-glucosaminyl 1-phosphate + UMP + 2 H(+)</text>
        <dbReference type="Rhea" id="RHEA:25213"/>
        <dbReference type="ChEBI" id="CHEBI:15377"/>
        <dbReference type="ChEBI" id="CHEBI:15378"/>
        <dbReference type="ChEBI" id="CHEBI:57865"/>
        <dbReference type="ChEBI" id="CHEBI:57957"/>
        <dbReference type="ChEBI" id="CHEBI:78847"/>
        <dbReference type="EC" id="3.6.1.54"/>
    </reaction>
</comment>
<dbReference type="NCBIfam" id="NF003743">
    <property type="entry name" value="PRK05340.1"/>
    <property type="match status" value="1"/>
</dbReference>
<feature type="domain" description="Calcineurin-like phosphoesterase" evidence="11">
    <location>
        <begin position="5"/>
        <end position="214"/>
    </location>
</feature>
<dbReference type="PANTHER" id="PTHR34990">
    <property type="entry name" value="UDP-2,3-DIACYLGLUCOSAMINE HYDROLASE-RELATED"/>
    <property type="match status" value="1"/>
</dbReference>
<keyword evidence="9 10" id="KW-0464">Manganese</keyword>
<feature type="binding site" evidence="10">
    <location>
        <position position="138"/>
    </location>
    <ligand>
        <name>substrate</name>
    </ligand>
</feature>